<accession>A0A6A6DGK9</accession>
<keyword evidence="1" id="KW-0812">Transmembrane</keyword>
<evidence type="ECO:0000313" key="2">
    <source>
        <dbReference type="EMBL" id="KAF2178063.1"/>
    </source>
</evidence>
<organism evidence="2 3">
    <name type="scientific">Zopfia rhizophila CBS 207.26</name>
    <dbReference type="NCBI Taxonomy" id="1314779"/>
    <lineage>
        <taxon>Eukaryota</taxon>
        <taxon>Fungi</taxon>
        <taxon>Dikarya</taxon>
        <taxon>Ascomycota</taxon>
        <taxon>Pezizomycotina</taxon>
        <taxon>Dothideomycetes</taxon>
        <taxon>Dothideomycetes incertae sedis</taxon>
        <taxon>Zopfiaceae</taxon>
        <taxon>Zopfia</taxon>
    </lineage>
</organism>
<keyword evidence="3" id="KW-1185">Reference proteome</keyword>
<name>A0A6A6DGK9_9PEZI</name>
<gene>
    <name evidence="2" type="ORF">K469DRAFT_348383</name>
</gene>
<evidence type="ECO:0000313" key="3">
    <source>
        <dbReference type="Proteomes" id="UP000800200"/>
    </source>
</evidence>
<reference evidence="2" key="1">
    <citation type="journal article" date="2020" name="Stud. Mycol.">
        <title>101 Dothideomycetes genomes: a test case for predicting lifestyles and emergence of pathogens.</title>
        <authorList>
            <person name="Haridas S."/>
            <person name="Albert R."/>
            <person name="Binder M."/>
            <person name="Bloem J."/>
            <person name="Labutti K."/>
            <person name="Salamov A."/>
            <person name="Andreopoulos B."/>
            <person name="Baker S."/>
            <person name="Barry K."/>
            <person name="Bills G."/>
            <person name="Bluhm B."/>
            <person name="Cannon C."/>
            <person name="Castanera R."/>
            <person name="Culley D."/>
            <person name="Daum C."/>
            <person name="Ezra D."/>
            <person name="Gonzalez J."/>
            <person name="Henrissat B."/>
            <person name="Kuo A."/>
            <person name="Liang C."/>
            <person name="Lipzen A."/>
            <person name="Lutzoni F."/>
            <person name="Magnuson J."/>
            <person name="Mondo S."/>
            <person name="Nolan M."/>
            <person name="Ohm R."/>
            <person name="Pangilinan J."/>
            <person name="Park H.-J."/>
            <person name="Ramirez L."/>
            <person name="Alfaro M."/>
            <person name="Sun H."/>
            <person name="Tritt A."/>
            <person name="Yoshinaga Y."/>
            <person name="Zwiers L.-H."/>
            <person name="Turgeon B."/>
            <person name="Goodwin S."/>
            <person name="Spatafora J."/>
            <person name="Crous P."/>
            <person name="Grigoriev I."/>
        </authorList>
    </citation>
    <scope>NUCLEOTIDE SEQUENCE</scope>
    <source>
        <strain evidence="2">CBS 207.26</strain>
    </source>
</reference>
<dbReference type="EMBL" id="ML994679">
    <property type="protein sequence ID" value="KAF2178063.1"/>
    <property type="molecule type" value="Genomic_DNA"/>
</dbReference>
<protein>
    <submittedName>
        <fullName evidence="2">Uncharacterized protein</fullName>
    </submittedName>
</protein>
<dbReference type="Proteomes" id="UP000800200">
    <property type="component" value="Unassembled WGS sequence"/>
</dbReference>
<feature type="transmembrane region" description="Helical" evidence="1">
    <location>
        <begin position="171"/>
        <end position="197"/>
    </location>
</feature>
<feature type="transmembrane region" description="Helical" evidence="1">
    <location>
        <begin position="28"/>
        <end position="51"/>
    </location>
</feature>
<feature type="transmembrane region" description="Helical" evidence="1">
    <location>
        <begin position="105"/>
        <end position="125"/>
    </location>
</feature>
<sequence>MNKLREVSDSWTQPARSRIAPGRSRGRLLWTAASLLIGFLWIAPNLALLILNFEHHIIGPSVWCPFGRCQADNPFSYDNPRGRKLDEYDHNALGALQFVAKALEIWFGFIAGSLVYGIARIIASWPDGLPLGFMLAHLEYGDPLTYLDKIPWVTPKSIGSAATNRTWTLTLYLFMLFTAFMCLVYNLMGPAVAVLVLPTLQWIDTPRLGQQFGKLDLAVAPTTNILSVPAGALSQGCSNTTLAVGNYSCTSDIYAPILDGIANDVVAIQTQDNLPNVDLTPTDFVITYESGLNFGFNYSSYDVSSFEGSVYTPSRQTLRGLALDQMNLGNAAEGASVEKGFQVYNKSLQSTLKRDGPIIHALPRHHVSHVLVTDIGGSPESQIRCYDNWMPTITSTEEVFWECIRTGPLWGPNNVHSKFSINGSQALQRYGYADELFQVNVFFSDKAFIFNISNTNQNGISGGLPDCMYNATSSCDWDVDFAGRVSNDSSFDNLLTLEISNPAFSEVYVSEFSIFSGLAMYTLETADPIAYVKTTYHSTDIPVTPLVVHPDWILAAWSVDRDGVVPDTRAAASHLAENIVKAQVYEYKGLDYDWRIHFLLCQSSFLQGMSLVSWTNTTDFVNPSTLKNTEDHPILMRYGSIHAWAYGLTGRTSKLGVAVVIVGIVCVFFRTGICIITGTHERSGLELLSVALRRTYEDDLDGLDETDLAKVRYQHIRADDGGLTLRRSMHYKALDSGTNLLDLSHRPNDDDVQ</sequence>
<evidence type="ECO:0000256" key="1">
    <source>
        <dbReference type="SAM" id="Phobius"/>
    </source>
</evidence>
<proteinExistence type="predicted"/>
<keyword evidence="1" id="KW-1133">Transmembrane helix</keyword>
<dbReference type="OrthoDB" id="5342924at2759"/>
<keyword evidence="1" id="KW-0472">Membrane</keyword>
<dbReference type="AlphaFoldDB" id="A0A6A6DGK9"/>